<name>A0ABV2IAH4_9HYPH</name>
<dbReference type="InterPro" id="IPR001761">
    <property type="entry name" value="Peripla_BP/Lac1_sug-bd_dom"/>
</dbReference>
<dbReference type="SMART" id="SM00354">
    <property type="entry name" value="HTH_LACI"/>
    <property type="match status" value="1"/>
</dbReference>
<dbReference type="Gene3D" id="3.40.50.2300">
    <property type="match status" value="2"/>
</dbReference>
<protein>
    <submittedName>
        <fullName evidence="6">LacI family repressor for deo operon, udp, cdd, tsx, nupC, and nupG</fullName>
    </submittedName>
</protein>
<dbReference type="CDD" id="cd06284">
    <property type="entry name" value="PBP1_LacI-like"/>
    <property type="match status" value="1"/>
</dbReference>
<sequence>MSHQPNIRDVAKVAGVSTATVSRTLKRPEKVREETRLKVMKAVEETGFVPNDLARMFRTRESRTVILLVRDISNPFYLDIYKGVEEEAFAAGYKVLMGDARDDDERITHYVDAVREGHADGLILMVGHFPKEMLVCPEKLPPMVVALEQIEHLELPTVRVDNVAAAREAVSYLIDQGHRRIVHLTGPLDEYLGQARLEGYRQALTQAKLPVDEALILPGDFSLNCGYQQMMKLQESGASFSAVFASSDQMAIGAAGALREKGLNIPSDVSLVGFDDTLIASVFYPPLTTVFQPRREIGRAAMALMVETLQSAGDGSDLPSDRLFPTQITVRSSVVSSNGGTRMSLGVN</sequence>
<dbReference type="Proteomes" id="UP001549164">
    <property type="component" value="Unassembled WGS sequence"/>
</dbReference>
<keyword evidence="3" id="KW-0238">DNA-binding</keyword>
<evidence type="ECO:0000256" key="1">
    <source>
        <dbReference type="ARBA" id="ARBA00022491"/>
    </source>
</evidence>
<dbReference type="Gene3D" id="1.10.260.40">
    <property type="entry name" value="lambda repressor-like DNA-binding domains"/>
    <property type="match status" value="1"/>
</dbReference>
<dbReference type="InterPro" id="IPR028082">
    <property type="entry name" value="Peripla_BP_I"/>
</dbReference>
<proteinExistence type="predicted"/>
<dbReference type="InterPro" id="IPR000843">
    <property type="entry name" value="HTH_LacI"/>
</dbReference>
<dbReference type="EMBL" id="JBEPLY010000004">
    <property type="protein sequence ID" value="MET3599761.1"/>
    <property type="molecule type" value="Genomic_DNA"/>
</dbReference>
<dbReference type="Pfam" id="PF00356">
    <property type="entry name" value="LacI"/>
    <property type="match status" value="1"/>
</dbReference>
<keyword evidence="4" id="KW-0804">Transcription</keyword>
<dbReference type="SUPFAM" id="SSF47413">
    <property type="entry name" value="lambda repressor-like DNA-binding domains"/>
    <property type="match status" value="1"/>
</dbReference>
<reference evidence="6 7" key="1">
    <citation type="submission" date="2024-06" db="EMBL/GenBank/DDBJ databases">
        <title>Genomic Encyclopedia of Type Strains, Phase IV (KMG-IV): sequencing the most valuable type-strain genomes for metagenomic binning, comparative biology and taxonomic classification.</title>
        <authorList>
            <person name="Goeker M."/>
        </authorList>
    </citation>
    <scope>NUCLEOTIDE SEQUENCE [LARGE SCALE GENOMIC DNA]</scope>
    <source>
        <strain evidence="6 7">DSM 28102</strain>
    </source>
</reference>
<evidence type="ECO:0000256" key="3">
    <source>
        <dbReference type="ARBA" id="ARBA00023125"/>
    </source>
</evidence>
<feature type="domain" description="HTH lacI-type" evidence="5">
    <location>
        <begin position="5"/>
        <end position="59"/>
    </location>
</feature>
<dbReference type="PANTHER" id="PTHR30146">
    <property type="entry name" value="LACI-RELATED TRANSCRIPTIONAL REPRESSOR"/>
    <property type="match status" value="1"/>
</dbReference>
<dbReference type="PANTHER" id="PTHR30146:SF151">
    <property type="entry name" value="HTH-TYPE TRANSCRIPTIONAL REPRESSOR CYTR"/>
    <property type="match status" value="1"/>
</dbReference>
<dbReference type="InterPro" id="IPR010982">
    <property type="entry name" value="Lambda_DNA-bd_dom_sf"/>
</dbReference>
<comment type="caution">
    <text evidence="6">The sequence shown here is derived from an EMBL/GenBank/DDBJ whole genome shotgun (WGS) entry which is preliminary data.</text>
</comment>
<dbReference type="CDD" id="cd01392">
    <property type="entry name" value="HTH_LacI"/>
    <property type="match status" value="1"/>
</dbReference>
<keyword evidence="2" id="KW-0805">Transcription regulation</keyword>
<organism evidence="6 7">
    <name type="scientific">Martelella mangrovi</name>
    <dbReference type="NCBI Taxonomy" id="1397477"/>
    <lineage>
        <taxon>Bacteria</taxon>
        <taxon>Pseudomonadati</taxon>
        <taxon>Pseudomonadota</taxon>
        <taxon>Alphaproteobacteria</taxon>
        <taxon>Hyphomicrobiales</taxon>
        <taxon>Aurantimonadaceae</taxon>
        <taxon>Martelella</taxon>
    </lineage>
</organism>
<evidence type="ECO:0000313" key="6">
    <source>
        <dbReference type="EMBL" id="MET3599761.1"/>
    </source>
</evidence>
<evidence type="ECO:0000259" key="5">
    <source>
        <dbReference type="PROSITE" id="PS50932"/>
    </source>
</evidence>
<keyword evidence="1" id="KW-0678">Repressor</keyword>
<keyword evidence="7" id="KW-1185">Reference proteome</keyword>
<evidence type="ECO:0000256" key="4">
    <source>
        <dbReference type="ARBA" id="ARBA00023163"/>
    </source>
</evidence>
<dbReference type="Pfam" id="PF00532">
    <property type="entry name" value="Peripla_BP_1"/>
    <property type="match status" value="1"/>
</dbReference>
<gene>
    <name evidence="6" type="ORF">ABID12_001700</name>
</gene>
<dbReference type="PROSITE" id="PS50932">
    <property type="entry name" value="HTH_LACI_2"/>
    <property type="match status" value="1"/>
</dbReference>
<dbReference type="RefSeq" id="WP_354433845.1">
    <property type="nucleotide sequence ID" value="NZ_JBEPLY010000004.1"/>
</dbReference>
<evidence type="ECO:0000313" key="7">
    <source>
        <dbReference type="Proteomes" id="UP001549164"/>
    </source>
</evidence>
<dbReference type="SUPFAM" id="SSF53822">
    <property type="entry name" value="Periplasmic binding protein-like I"/>
    <property type="match status" value="1"/>
</dbReference>
<accession>A0ABV2IAH4</accession>
<evidence type="ECO:0000256" key="2">
    <source>
        <dbReference type="ARBA" id="ARBA00023015"/>
    </source>
</evidence>